<dbReference type="AlphaFoldDB" id="A0A830BPZ9"/>
<accession>A0A830BPZ9</accession>
<name>A0A830BPZ9_9LAMI</name>
<dbReference type="EMBL" id="BMAC01000195">
    <property type="protein sequence ID" value="GFP89590.1"/>
    <property type="molecule type" value="Genomic_DNA"/>
</dbReference>
<protein>
    <submittedName>
        <fullName evidence="2">Malonyl-coenzyme:anthocyanin 5-o-glucoside-6'''-o-malonyltransferase</fullName>
    </submittedName>
</protein>
<dbReference type="Proteomes" id="UP000653305">
    <property type="component" value="Unassembled WGS sequence"/>
</dbReference>
<evidence type="ECO:0000256" key="1">
    <source>
        <dbReference type="SAM" id="MobiDB-lite"/>
    </source>
</evidence>
<organism evidence="2 3">
    <name type="scientific">Phtheirospermum japonicum</name>
    <dbReference type="NCBI Taxonomy" id="374723"/>
    <lineage>
        <taxon>Eukaryota</taxon>
        <taxon>Viridiplantae</taxon>
        <taxon>Streptophyta</taxon>
        <taxon>Embryophyta</taxon>
        <taxon>Tracheophyta</taxon>
        <taxon>Spermatophyta</taxon>
        <taxon>Magnoliopsida</taxon>
        <taxon>eudicotyledons</taxon>
        <taxon>Gunneridae</taxon>
        <taxon>Pentapetalae</taxon>
        <taxon>asterids</taxon>
        <taxon>lamiids</taxon>
        <taxon>Lamiales</taxon>
        <taxon>Orobanchaceae</taxon>
        <taxon>Orobanchaceae incertae sedis</taxon>
        <taxon>Phtheirospermum</taxon>
    </lineage>
</organism>
<sequence length="138" mass="14737">RALQHPAIPGPLNGNNPAPPPLRHNVAIFPPHPASTLLQLPLFQPQFLKPLSLNSNTPCTKLYTISSHSPETSSTPYTPAHPSSPSPLATLSRSPSPSPAPTSTISPETTPESPKSSTLVSPNSRRRSTHQTMLYSQP</sequence>
<feature type="non-terminal residue" evidence="2">
    <location>
        <position position="1"/>
    </location>
</feature>
<proteinExistence type="predicted"/>
<comment type="caution">
    <text evidence="2">The sequence shown here is derived from an EMBL/GenBank/DDBJ whole genome shotgun (WGS) entry which is preliminary data.</text>
</comment>
<keyword evidence="3" id="KW-1185">Reference proteome</keyword>
<feature type="region of interest" description="Disordered" evidence="1">
    <location>
        <begin position="58"/>
        <end position="138"/>
    </location>
</feature>
<gene>
    <name evidence="2" type="ORF">PHJA_001102700</name>
</gene>
<keyword evidence="2" id="KW-0808">Transferase</keyword>
<evidence type="ECO:0000313" key="3">
    <source>
        <dbReference type="Proteomes" id="UP000653305"/>
    </source>
</evidence>
<dbReference type="GO" id="GO:0016740">
    <property type="term" value="F:transferase activity"/>
    <property type="evidence" value="ECO:0007669"/>
    <property type="project" value="UniProtKB-KW"/>
</dbReference>
<reference evidence="2" key="1">
    <citation type="submission" date="2020-07" db="EMBL/GenBank/DDBJ databases">
        <title>Ethylene signaling mediates host invasion by parasitic plants.</title>
        <authorList>
            <person name="Yoshida S."/>
        </authorList>
    </citation>
    <scope>NUCLEOTIDE SEQUENCE</scope>
    <source>
        <strain evidence="2">Okayama</strain>
    </source>
</reference>
<feature type="compositionally biased region" description="Low complexity" evidence="1">
    <location>
        <begin position="78"/>
        <end position="119"/>
    </location>
</feature>
<evidence type="ECO:0000313" key="2">
    <source>
        <dbReference type="EMBL" id="GFP89590.1"/>
    </source>
</evidence>
<feature type="compositionally biased region" description="Polar residues" evidence="1">
    <location>
        <begin position="58"/>
        <end position="77"/>
    </location>
</feature>